<keyword evidence="8" id="KW-1185">Reference proteome</keyword>
<evidence type="ECO:0000256" key="5">
    <source>
        <dbReference type="PIRSR" id="PIRSR601019-2"/>
    </source>
</evidence>
<dbReference type="SUPFAM" id="SSF52540">
    <property type="entry name" value="P-loop containing nucleoside triphosphate hydrolases"/>
    <property type="match status" value="1"/>
</dbReference>
<dbReference type="GO" id="GO:0003924">
    <property type="term" value="F:GTPase activity"/>
    <property type="evidence" value="ECO:0007669"/>
    <property type="project" value="InterPro"/>
</dbReference>
<reference evidence="7 8" key="1">
    <citation type="submission" date="2018-06" db="EMBL/GenBank/DDBJ databases">
        <title>A transcriptomic atlas of mushroom development highlights an independent origin of complex multicellularity.</title>
        <authorList>
            <consortium name="DOE Joint Genome Institute"/>
            <person name="Krizsan K."/>
            <person name="Almasi E."/>
            <person name="Merenyi Z."/>
            <person name="Sahu N."/>
            <person name="Viragh M."/>
            <person name="Koszo T."/>
            <person name="Mondo S."/>
            <person name="Kiss B."/>
            <person name="Balint B."/>
            <person name="Kues U."/>
            <person name="Barry K."/>
            <person name="Hegedus J.C."/>
            <person name="Henrissat B."/>
            <person name="Johnson J."/>
            <person name="Lipzen A."/>
            <person name="Ohm R."/>
            <person name="Nagy I."/>
            <person name="Pangilinan J."/>
            <person name="Yan J."/>
            <person name="Xiong Y."/>
            <person name="Grigoriev I.V."/>
            <person name="Hibbett D.S."/>
            <person name="Nagy L.G."/>
        </authorList>
    </citation>
    <scope>NUCLEOTIDE SEQUENCE [LARGE SCALE GENOMIC DNA]</scope>
    <source>
        <strain evidence="7 8">SZMC22713</strain>
    </source>
</reference>
<dbReference type="GO" id="GO:0007188">
    <property type="term" value="P:adenylate cyclase-modulating G protein-coupled receptor signaling pathway"/>
    <property type="evidence" value="ECO:0007669"/>
    <property type="project" value="TreeGrafter"/>
</dbReference>
<evidence type="ECO:0000256" key="6">
    <source>
        <dbReference type="SAM" id="MobiDB-lite"/>
    </source>
</evidence>
<dbReference type="OrthoDB" id="5817230at2759"/>
<dbReference type="SMART" id="SM00275">
    <property type="entry name" value="G_alpha"/>
    <property type="match status" value="1"/>
</dbReference>
<feature type="binding site" evidence="5">
    <location>
        <position position="264"/>
    </location>
    <ligand>
        <name>Mg(2+)</name>
        <dbReference type="ChEBI" id="CHEBI:18420"/>
    </ligand>
</feature>
<organism evidence="7 8">
    <name type="scientific">Rickenella mellea</name>
    <dbReference type="NCBI Taxonomy" id="50990"/>
    <lineage>
        <taxon>Eukaryota</taxon>
        <taxon>Fungi</taxon>
        <taxon>Dikarya</taxon>
        <taxon>Basidiomycota</taxon>
        <taxon>Agaricomycotina</taxon>
        <taxon>Agaricomycetes</taxon>
        <taxon>Hymenochaetales</taxon>
        <taxon>Rickenellaceae</taxon>
        <taxon>Rickenella</taxon>
    </lineage>
</organism>
<evidence type="ECO:0000256" key="2">
    <source>
        <dbReference type="ARBA" id="ARBA00023134"/>
    </source>
</evidence>
<dbReference type="PRINTS" id="PR00318">
    <property type="entry name" value="GPROTEINA"/>
</dbReference>
<feature type="binding site" evidence="5">
    <location>
        <position position="78"/>
    </location>
    <ligand>
        <name>Mg(2+)</name>
        <dbReference type="ChEBI" id="CHEBI:18420"/>
    </ligand>
</feature>
<evidence type="ECO:0000256" key="3">
    <source>
        <dbReference type="ARBA" id="ARBA00023224"/>
    </source>
</evidence>
<feature type="region of interest" description="Disordered" evidence="6">
    <location>
        <begin position="140"/>
        <end position="168"/>
    </location>
</feature>
<dbReference type="Pfam" id="PF00503">
    <property type="entry name" value="G-alpha"/>
    <property type="match status" value="1"/>
</dbReference>
<feature type="compositionally biased region" description="Basic and acidic residues" evidence="6">
    <location>
        <begin position="140"/>
        <end position="152"/>
    </location>
</feature>
<keyword evidence="5" id="KW-0460">Magnesium</keyword>
<dbReference type="GO" id="GO:0005834">
    <property type="term" value="C:heterotrimeric G-protein complex"/>
    <property type="evidence" value="ECO:0007669"/>
    <property type="project" value="TreeGrafter"/>
</dbReference>
<feature type="binding site" evidence="4">
    <location>
        <begin position="357"/>
        <end position="360"/>
    </location>
    <ligand>
        <name>GTP</name>
        <dbReference type="ChEBI" id="CHEBI:37565"/>
    </ligand>
</feature>
<dbReference type="SUPFAM" id="SSF47895">
    <property type="entry name" value="Transducin (alpha subunit), insertion domain"/>
    <property type="match status" value="1"/>
</dbReference>
<dbReference type="GO" id="GO:0005737">
    <property type="term" value="C:cytoplasm"/>
    <property type="evidence" value="ECO:0007669"/>
    <property type="project" value="TreeGrafter"/>
</dbReference>
<feature type="binding site" evidence="4">
    <location>
        <begin position="74"/>
        <end position="79"/>
    </location>
    <ligand>
        <name>GTP</name>
        <dbReference type="ChEBI" id="CHEBI:37565"/>
    </ligand>
</feature>
<dbReference type="GO" id="GO:0001664">
    <property type="term" value="F:G protein-coupled receptor binding"/>
    <property type="evidence" value="ECO:0007669"/>
    <property type="project" value="TreeGrafter"/>
</dbReference>
<name>A0A4Y7QJB6_9AGAM</name>
<dbReference type="FunFam" id="3.40.50.300:FF:000720">
    <property type="entry name" value="Guanine nucleotide-binding protein G(k) subunit alpha"/>
    <property type="match status" value="1"/>
</dbReference>
<keyword evidence="1 4" id="KW-0547">Nucleotide-binding</keyword>
<proteinExistence type="predicted"/>
<feature type="region of interest" description="Disordered" evidence="6">
    <location>
        <begin position="1"/>
        <end position="29"/>
    </location>
</feature>
<dbReference type="EMBL" id="ML170158">
    <property type="protein sequence ID" value="TDL27757.1"/>
    <property type="molecule type" value="Genomic_DNA"/>
</dbReference>
<dbReference type="Gene3D" id="1.10.400.10">
    <property type="entry name" value="GI Alpha 1, domain 2-like"/>
    <property type="match status" value="1"/>
</dbReference>
<dbReference type="PANTHER" id="PTHR10218">
    <property type="entry name" value="GTP-BINDING PROTEIN ALPHA SUBUNIT"/>
    <property type="match status" value="1"/>
</dbReference>
<dbReference type="InterPro" id="IPR001019">
    <property type="entry name" value="Gprotein_alpha_su"/>
</dbReference>
<evidence type="ECO:0000313" key="7">
    <source>
        <dbReference type="EMBL" id="TDL27757.1"/>
    </source>
</evidence>
<accession>A0A4Y7QJB6</accession>
<keyword evidence="2 4" id="KW-0342">GTP-binding</keyword>
<evidence type="ECO:0000313" key="8">
    <source>
        <dbReference type="Proteomes" id="UP000294933"/>
    </source>
</evidence>
<gene>
    <name evidence="7" type="ORF">BD410DRAFT_781641</name>
</gene>
<dbReference type="Proteomes" id="UP000294933">
    <property type="component" value="Unassembled WGS sequence"/>
</dbReference>
<dbReference type="VEuPathDB" id="FungiDB:BD410DRAFT_781641"/>
<dbReference type="InterPro" id="IPR011025">
    <property type="entry name" value="GproteinA_insert"/>
</dbReference>
<dbReference type="InterPro" id="IPR027417">
    <property type="entry name" value="P-loop_NTPase"/>
</dbReference>
<sequence length="445" mass="51166">MGRRSLANELNDPLTLAIAPPSDETPEQRAIRLREEEDAKQISDEIDRQIEADAAELKRKRKAVIKVLLLGQSESGKSTALKNFQLTCAPKQWSQERETWRTVIQLNLTRSINTILDALPEDSDFQTRLGSLTNVQRELERRLGASSREEQQRALSDSEDDTPEPEPVQQEVYVRSYDRWMSAISKLLPIFSTGREEDAATRALANCRDDMRSLCDDNTVRDLIRQKRIRLEDCADFFIHHIDRIASYDYSPSDDDVVHARLRTIGVQEHRLIFEKGHNTGREFLMYDVGGSRSSRAAWPAYFDDVNAIIFLVPVNCFDERLAEDRRINRLDDSLRLWKAVCKNKLLAKTQLILFLNKCDLLEKKLKSGAKFKDYARSFDKANDKAGVTRYLRHRFMDISKQVSPEPRTIYAHLTTLTDTKTTAITLSDVQDGILQSQLTKYDLL</sequence>
<protein>
    <submittedName>
        <fullName evidence="7">Heterotrimeric G protein alpha subunit</fullName>
    </submittedName>
</protein>
<dbReference type="AlphaFoldDB" id="A0A4Y7QJB6"/>
<keyword evidence="5" id="KW-0479">Metal-binding</keyword>
<dbReference type="PANTHER" id="PTHR10218:SF360">
    <property type="entry name" value="GUANINE NUCLEOTIDE-BINDING PROTEIN SUBUNIT ALPHA HOMOLOG"/>
    <property type="match status" value="1"/>
</dbReference>
<evidence type="ECO:0000256" key="4">
    <source>
        <dbReference type="PIRSR" id="PIRSR601019-1"/>
    </source>
</evidence>
<dbReference type="PROSITE" id="PS51882">
    <property type="entry name" value="G_ALPHA"/>
    <property type="match status" value="1"/>
</dbReference>
<dbReference type="GO" id="GO:0031683">
    <property type="term" value="F:G-protein beta/gamma-subunit complex binding"/>
    <property type="evidence" value="ECO:0007669"/>
    <property type="project" value="InterPro"/>
</dbReference>
<dbReference type="Gene3D" id="3.40.50.300">
    <property type="entry name" value="P-loop containing nucleotide triphosphate hydrolases"/>
    <property type="match status" value="1"/>
</dbReference>
<dbReference type="GO" id="GO:0005525">
    <property type="term" value="F:GTP binding"/>
    <property type="evidence" value="ECO:0007669"/>
    <property type="project" value="UniProtKB-KW"/>
</dbReference>
<keyword evidence="3" id="KW-0807">Transducer</keyword>
<dbReference type="GO" id="GO:0046872">
    <property type="term" value="F:metal ion binding"/>
    <property type="evidence" value="ECO:0007669"/>
    <property type="project" value="UniProtKB-KW"/>
</dbReference>
<dbReference type="STRING" id="50990.A0A4Y7QJB6"/>
<evidence type="ECO:0000256" key="1">
    <source>
        <dbReference type="ARBA" id="ARBA00022741"/>
    </source>
</evidence>